<protein>
    <submittedName>
        <fullName evidence="2">Uncharacterized protein</fullName>
    </submittedName>
</protein>
<dbReference type="KEGG" id="jag:GJA_4078"/>
<evidence type="ECO:0000256" key="1">
    <source>
        <dbReference type="SAM" id="MobiDB-lite"/>
    </source>
</evidence>
<dbReference type="HOGENOM" id="CLU_1641481_0_0_4"/>
<dbReference type="STRING" id="1349767.GJA_4078"/>
<feature type="region of interest" description="Disordered" evidence="1">
    <location>
        <begin position="51"/>
        <end position="80"/>
    </location>
</feature>
<name>W0VBF0_9BURK</name>
<dbReference type="EMBL" id="HG322949">
    <property type="protein sequence ID" value="CDG84688.1"/>
    <property type="molecule type" value="Genomic_DNA"/>
</dbReference>
<dbReference type="AlphaFoldDB" id="W0VBF0"/>
<proteinExistence type="predicted"/>
<keyword evidence="3" id="KW-1185">Reference proteome</keyword>
<reference evidence="2 3" key="1">
    <citation type="journal article" date="2015" name="Genome Announc.">
        <title>Genome Sequence of Mushroom Soft-Rot Pathogen Janthinobacterium agaricidamnosum.</title>
        <authorList>
            <person name="Graupner K."/>
            <person name="Lackner G."/>
            <person name="Hertweck C."/>
        </authorList>
    </citation>
    <scope>NUCLEOTIDE SEQUENCE [LARGE SCALE GENOMIC DNA]</scope>
    <source>
        <strain evidence="3">NBRC 102515 / DSM 9628</strain>
    </source>
</reference>
<sequence length="161" mass="17077">MARAGTARSGHCRTCGWQVASRAAAELAAAAAGICRTASAAGSLDTAGTADAGRLQYGDPRAPPLQRQAERPDRAAGAAELADPKAYGAYEARQNMKLYAGFVQAADAGMPRLRDDIERGRQAGIAPEQIAKVEEKLRRIAAERARLLKEYPELASPAEMR</sequence>
<dbReference type="Proteomes" id="UP000027604">
    <property type="component" value="Chromosome I"/>
</dbReference>
<accession>W0VBF0</accession>
<organism evidence="2 3">
    <name type="scientific">Janthinobacterium agaricidamnosum NBRC 102515 = DSM 9628</name>
    <dbReference type="NCBI Taxonomy" id="1349767"/>
    <lineage>
        <taxon>Bacteria</taxon>
        <taxon>Pseudomonadati</taxon>
        <taxon>Pseudomonadota</taxon>
        <taxon>Betaproteobacteria</taxon>
        <taxon>Burkholderiales</taxon>
        <taxon>Oxalobacteraceae</taxon>
        <taxon>Janthinobacterium</taxon>
    </lineage>
</organism>
<dbReference type="PATRIC" id="fig|1349767.4.peg.655"/>
<evidence type="ECO:0000313" key="2">
    <source>
        <dbReference type="EMBL" id="CDG84688.1"/>
    </source>
</evidence>
<evidence type="ECO:0000313" key="3">
    <source>
        <dbReference type="Proteomes" id="UP000027604"/>
    </source>
</evidence>
<gene>
    <name evidence="2" type="ORF">GJA_4078</name>
</gene>